<feature type="coiled-coil region" evidence="1">
    <location>
        <begin position="157"/>
        <end position="185"/>
    </location>
</feature>
<keyword evidence="1" id="KW-0175">Coiled coil</keyword>
<comment type="caution">
    <text evidence="2">The sequence shown here is derived from an EMBL/GenBank/DDBJ whole genome shotgun (WGS) entry which is preliminary data.</text>
</comment>
<dbReference type="EMBL" id="BJXX01000056">
    <property type="protein sequence ID" value="GEN33846.1"/>
    <property type="molecule type" value="Genomic_DNA"/>
</dbReference>
<dbReference type="AlphaFoldDB" id="A0A511V4L1"/>
<evidence type="ECO:0000256" key="1">
    <source>
        <dbReference type="SAM" id="Coils"/>
    </source>
</evidence>
<gene>
    <name evidence="2" type="ORF">ADA01nite_13060</name>
</gene>
<sequence length="315" mass="36032">MKWYEVFRAGKYEPQGEFTEDDIQQIVDNYDPNKFEAPIVIGHPKQDDPAFGWVSALKREGDKLLASFHQVVPEFSEAVNAGRYKKVSVRLRKTDNGWTLRHVGFLGAAAPAVEGLKPIEFSQEDREGIQIDLDFSGENKEAKKMPDNMDDIKNQVRAELEKEFAAEREKLKKQMEAEFAAERERSRKQLERERDIHALIDEHKTKLPPALRTGLVEFMQQLPDEETVEFSADGKAVKQSPYQFFKSFVSNLPDKDALFTEFAKNRENGSKTADFAVGPNELVDEDRLELDKKARDFAEKNKVSYEEAVIAVSRA</sequence>
<evidence type="ECO:0000313" key="2">
    <source>
        <dbReference type="EMBL" id="GEN33846.1"/>
    </source>
</evidence>
<organism evidence="2 3">
    <name type="scientific">Aneurinibacillus danicus</name>
    <dbReference type="NCBI Taxonomy" id="267746"/>
    <lineage>
        <taxon>Bacteria</taxon>
        <taxon>Bacillati</taxon>
        <taxon>Bacillota</taxon>
        <taxon>Bacilli</taxon>
        <taxon>Bacillales</taxon>
        <taxon>Paenibacillaceae</taxon>
        <taxon>Aneurinibacillus group</taxon>
        <taxon>Aneurinibacillus</taxon>
    </lineage>
</organism>
<proteinExistence type="predicted"/>
<reference evidence="2 3" key="1">
    <citation type="submission" date="2019-07" db="EMBL/GenBank/DDBJ databases">
        <title>Whole genome shotgun sequence of Aneurinibacillus danicus NBRC 102444.</title>
        <authorList>
            <person name="Hosoyama A."/>
            <person name="Uohara A."/>
            <person name="Ohji S."/>
            <person name="Ichikawa N."/>
        </authorList>
    </citation>
    <scope>NUCLEOTIDE SEQUENCE [LARGE SCALE GENOMIC DNA]</scope>
    <source>
        <strain evidence="2 3">NBRC 102444</strain>
    </source>
</reference>
<dbReference type="Proteomes" id="UP000321157">
    <property type="component" value="Unassembled WGS sequence"/>
</dbReference>
<accession>A0A511V4L1</accession>
<evidence type="ECO:0000313" key="3">
    <source>
        <dbReference type="Proteomes" id="UP000321157"/>
    </source>
</evidence>
<protein>
    <submittedName>
        <fullName evidence="2">Uncharacterized protein</fullName>
    </submittedName>
</protein>
<keyword evidence="3" id="KW-1185">Reference proteome</keyword>
<dbReference type="OrthoDB" id="9816412at2"/>
<dbReference type="RefSeq" id="WP_146809158.1">
    <property type="nucleotide sequence ID" value="NZ_BJXX01000056.1"/>
</dbReference>
<name>A0A511V4L1_9BACL</name>